<dbReference type="Gene3D" id="3.40.50.300">
    <property type="entry name" value="P-loop containing nucleotide triphosphate hydrolases"/>
    <property type="match status" value="1"/>
</dbReference>
<dbReference type="Proteomes" id="UP000005010">
    <property type="component" value="Chromosome"/>
</dbReference>
<reference evidence="3" key="1">
    <citation type="submission" date="2012-04" db="EMBL/GenBank/DDBJ databases">
        <title>Complete genome sequence of Helicobacter cetorum strain MIT 00-7128.</title>
        <authorList>
            <person name="Kersulyte D."/>
            <person name="Berg D.E."/>
        </authorList>
    </citation>
    <scope>NUCLEOTIDE SEQUENCE [LARGE SCALE GENOMIC DNA]</scope>
    <source>
        <strain evidence="3">MIT 00-7128</strain>
    </source>
</reference>
<proteinExistence type="predicted"/>
<name>I0EKP9_HELC0</name>
<dbReference type="HOGENOM" id="CLU_024631_0_0_7"/>
<dbReference type="AlphaFoldDB" id="I0EKP9"/>
<dbReference type="KEGG" id="hce:HCW_01125"/>
<gene>
    <name evidence="2" type="ordered locus">HCW_01125</name>
</gene>
<dbReference type="EMBL" id="CP003479">
    <property type="protein sequence ID" value="AFI03518.1"/>
    <property type="molecule type" value="Genomic_DNA"/>
</dbReference>
<protein>
    <recommendedName>
        <fullName evidence="4">DNA sulfur modification protein DndD</fullName>
    </recommendedName>
</protein>
<dbReference type="RefSeq" id="WP_014660391.1">
    <property type="nucleotide sequence ID" value="NC_017737.1"/>
</dbReference>
<dbReference type="InterPro" id="IPR027417">
    <property type="entry name" value="P-loop_NTPase"/>
</dbReference>
<evidence type="ECO:0008006" key="4">
    <source>
        <dbReference type="Google" id="ProtNLM"/>
    </source>
</evidence>
<dbReference type="eggNOG" id="COG0419">
    <property type="taxonomic scope" value="Bacteria"/>
</dbReference>
<dbReference type="PATRIC" id="fig|182217.3.peg.234"/>
<keyword evidence="1" id="KW-0175">Coiled coil</keyword>
<evidence type="ECO:0000256" key="1">
    <source>
        <dbReference type="SAM" id="Coils"/>
    </source>
</evidence>
<feature type="coiled-coil region" evidence="1">
    <location>
        <begin position="13"/>
        <end position="178"/>
    </location>
</feature>
<organism evidence="2 3">
    <name type="scientific">Helicobacter cetorum (strain ATCC BAA-429 / MIT 00-7128)</name>
    <dbReference type="NCBI Taxonomy" id="182217"/>
    <lineage>
        <taxon>Bacteria</taxon>
        <taxon>Pseudomonadati</taxon>
        <taxon>Campylobacterota</taxon>
        <taxon>Epsilonproteobacteria</taxon>
        <taxon>Campylobacterales</taxon>
        <taxon>Helicobacteraceae</taxon>
        <taxon>Helicobacter</taxon>
    </lineage>
</organism>
<keyword evidence="3" id="KW-1185">Reference proteome</keyword>
<evidence type="ECO:0000313" key="2">
    <source>
        <dbReference type="EMBL" id="AFI03518.1"/>
    </source>
</evidence>
<dbReference type="STRING" id="182217.HCW_01125"/>
<feature type="coiled-coil region" evidence="1">
    <location>
        <begin position="261"/>
        <end position="346"/>
    </location>
</feature>
<sequence length="519" mass="60549">MPSSLVPFFIFDGEEIEQMAEKMKSELKDKIQNILNITPLARAIKEIESIRKEIQTKSIQNTERRNRYKEIERDIETKEEKSTTTKDRIKVYEEDFNSKQEELKDKKESEKTLIIESSKELGSVQAHKEQLEKRQNECKNKFVRVCNSVLLLNQEKMLESIEERLKKAQIEKEKSYLSENFIKQFSLTLSEGIASYLQDKIALCFKDELDKNIENLIKQTYENLQTNTTHKDPISHLGNIDFNRLHYRENAKDLKECILELARLPREIKEISTHLAELKDESLHAEYFKDIKTEIEQLEGEIKNLEEKLRVEGESLRALEEELMGLKIEKDELENQTKKDERLLKQIKLYESLKLGIETYKESLIKKLLKDLRKQVVENYKQILPNDNVENVNIDEKFALSFFNASGDEVSISSQSAGQKQIATISIFWALALISKKQFPLVIDTPLGRIDSINRQSIVKNYFLKASHQIIVLPQDTEFGLNEYEISQNDIAQSFEIQNHGDRHSASFMKKNVKEILGL</sequence>
<accession>I0EKP9</accession>
<evidence type="ECO:0000313" key="3">
    <source>
        <dbReference type="Proteomes" id="UP000005010"/>
    </source>
</evidence>